<organism evidence="2 3">
    <name type="scientific">Acaryochloris marina (strain MBIC 11017)</name>
    <dbReference type="NCBI Taxonomy" id="329726"/>
    <lineage>
        <taxon>Bacteria</taxon>
        <taxon>Bacillati</taxon>
        <taxon>Cyanobacteriota</taxon>
        <taxon>Cyanophyceae</taxon>
        <taxon>Acaryochloridales</taxon>
        <taxon>Acaryochloridaceae</taxon>
        <taxon>Acaryochloris</taxon>
    </lineage>
</organism>
<keyword evidence="3" id="KW-1185">Reference proteome</keyword>
<evidence type="ECO:0000313" key="2">
    <source>
        <dbReference type="EMBL" id="ABW31973.1"/>
    </source>
</evidence>
<accession>A8ZLE6</accession>
<dbReference type="KEGG" id="amr:AM1_B0254"/>
<sequence>MTDNPPNPVDSGPAEDSAQGGNAEEKALTALAGMLECRDRIRETINDLKTQKSS</sequence>
<name>A8ZLE6_ACAM1</name>
<evidence type="ECO:0000256" key="1">
    <source>
        <dbReference type="SAM" id="MobiDB-lite"/>
    </source>
</evidence>
<evidence type="ECO:0000313" key="3">
    <source>
        <dbReference type="Proteomes" id="UP000000268"/>
    </source>
</evidence>
<reference evidence="2 3" key="1">
    <citation type="journal article" date="2008" name="Proc. Natl. Acad. Sci. U.S.A.">
        <title>Niche adaptation and genome expansion in the chlorophyll d-producing cyanobacterium Acaryochloris marina.</title>
        <authorList>
            <person name="Swingley W.D."/>
            <person name="Chen M."/>
            <person name="Cheung P.C."/>
            <person name="Conrad A.L."/>
            <person name="Dejesa L.C."/>
            <person name="Hao J."/>
            <person name="Honchak B.M."/>
            <person name="Karbach L.E."/>
            <person name="Kurdoglu A."/>
            <person name="Lahiri S."/>
            <person name="Mastrian S.D."/>
            <person name="Miyashita H."/>
            <person name="Page L."/>
            <person name="Ramakrishna P."/>
            <person name="Satoh S."/>
            <person name="Sattley W.M."/>
            <person name="Shimada Y."/>
            <person name="Taylor H.L."/>
            <person name="Tomo T."/>
            <person name="Tsuchiya T."/>
            <person name="Wang Z.T."/>
            <person name="Raymond J."/>
            <person name="Mimuro M."/>
            <person name="Blankenship R.E."/>
            <person name="Touchman J.W."/>
        </authorList>
    </citation>
    <scope>NUCLEOTIDE SEQUENCE [LARGE SCALE GENOMIC DNA]</scope>
    <source>
        <strain evidence="3">MBIC 11017</strain>
        <plasmid evidence="3">Plasmid pREB2</plasmid>
    </source>
</reference>
<proteinExistence type="predicted"/>
<dbReference type="AlphaFoldDB" id="A8ZLE6"/>
<protein>
    <submittedName>
        <fullName evidence="2">Uncharacterized protein</fullName>
    </submittedName>
</protein>
<dbReference type="EMBL" id="CP000839">
    <property type="protein sequence ID" value="ABW31973.1"/>
    <property type="molecule type" value="Genomic_DNA"/>
</dbReference>
<geneLocation type="plasmid" evidence="2 3">
    <name>pREB2</name>
</geneLocation>
<dbReference type="HOGENOM" id="CLU_3039302_0_0_3"/>
<dbReference type="Proteomes" id="UP000000268">
    <property type="component" value="Plasmid pREB2"/>
</dbReference>
<dbReference type="RefSeq" id="WP_012167121.1">
    <property type="nucleotide sequence ID" value="NC_009927.1"/>
</dbReference>
<gene>
    <name evidence="2" type="ordered locus">AM1_B0254</name>
</gene>
<feature type="region of interest" description="Disordered" evidence="1">
    <location>
        <begin position="1"/>
        <end position="25"/>
    </location>
</feature>
<keyword evidence="2" id="KW-0614">Plasmid</keyword>